<dbReference type="AlphaFoldDB" id="A0A6J8D4V1"/>
<keyword evidence="2" id="KW-1185">Reference proteome</keyword>
<name>A0A6J8D4V1_MYTCO</name>
<gene>
    <name evidence="1" type="ORF">MCOR_36607</name>
</gene>
<protein>
    <submittedName>
        <fullName evidence="1">Uncharacterized protein</fullName>
    </submittedName>
</protein>
<proteinExistence type="predicted"/>
<accession>A0A6J8D4V1</accession>
<evidence type="ECO:0000313" key="2">
    <source>
        <dbReference type="Proteomes" id="UP000507470"/>
    </source>
</evidence>
<sequence length="178" mass="21204">MSLAYLKGLKTRYKNLLEVELGKSEELLTREVSDFDLESQIRKVNKSYRRFDEFGPKFEETLERLSLILETAKAEEDLKTFQKESELYFNIITEVTSRKEELKLIDNFLQEKYKNLSKPEPDSKIEQLIEIQMQMMQQMQLQNAKPQHDEQAVKLPKLEIMGYNGDKQKFKNFRNNLK</sequence>
<reference evidence="1 2" key="1">
    <citation type="submission" date="2020-06" db="EMBL/GenBank/DDBJ databases">
        <authorList>
            <person name="Li R."/>
            <person name="Bekaert M."/>
        </authorList>
    </citation>
    <scope>NUCLEOTIDE SEQUENCE [LARGE SCALE GENOMIC DNA]</scope>
    <source>
        <strain evidence="2">wild</strain>
    </source>
</reference>
<evidence type="ECO:0000313" key="1">
    <source>
        <dbReference type="EMBL" id="CAC5402677.1"/>
    </source>
</evidence>
<organism evidence="1 2">
    <name type="scientific">Mytilus coruscus</name>
    <name type="common">Sea mussel</name>
    <dbReference type="NCBI Taxonomy" id="42192"/>
    <lineage>
        <taxon>Eukaryota</taxon>
        <taxon>Metazoa</taxon>
        <taxon>Spiralia</taxon>
        <taxon>Lophotrochozoa</taxon>
        <taxon>Mollusca</taxon>
        <taxon>Bivalvia</taxon>
        <taxon>Autobranchia</taxon>
        <taxon>Pteriomorphia</taxon>
        <taxon>Mytilida</taxon>
        <taxon>Mytiloidea</taxon>
        <taxon>Mytilidae</taxon>
        <taxon>Mytilinae</taxon>
        <taxon>Mytilus</taxon>
    </lineage>
</organism>
<dbReference type="Proteomes" id="UP000507470">
    <property type="component" value="Unassembled WGS sequence"/>
</dbReference>
<dbReference type="EMBL" id="CACVKT020006597">
    <property type="protein sequence ID" value="CAC5402677.1"/>
    <property type="molecule type" value="Genomic_DNA"/>
</dbReference>